<dbReference type="EMBL" id="QUQO01000001">
    <property type="protein sequence ID" value="RFB06182.1"/>
    <property type="molecule type" value="Genomic_DNA"/>
</dbReference>
<evidence type="ECO:0008006" key="4">
    <source>
        <dbReference type="Google" id="ProtNLM"/>
    </source>
</evidence>
<keyword evidence="3" id="KW-1185">Reference proteome</keyword>
<dbReference type="Proteomes" id="UP000264589">
    <property type="component" value="Unassembled WGS sequence"/>
</dbReference>
<dbReference type="AlphaFoldDB" id="A0A371RL38"/>
<feature type="transmembrane region" description="Helical" evidence="1">
    <location>
        <begin position="74"/>
        <end position="91"/>
    </location>
</feature>
<keyword evidence="1" id="KW-0472">Membrane</keyword>
<feature type="transmembrane region" description="Helical" evidence="1">
    <location>
        <begin position="97"/>
        <end position="114"/>
    </location>
</feature>
<proteinExistence type="predicted"/>
<organism evidence="2 3">
    <name type="scientific">Parvularcula marina</name>
    <dbReference type="NCBI Taxonomy" id="2292771"/>
    <lineage>
        <taxon>Bacteria</taxon>
        <taxon>Pseudomonadati</taxon>
        <taxon>Pseudomonadota</taxon>
        <taxon>Alphaproteobacteria</taxon>
        <taxon>Parvularculales</taxon>
        <taxon>Parvularculaceae</taxon>
        <taxon>Parvularcula</taxon>
    </lineage>
</organism>
<evidence type="ECO:0000313" key="2">
    <source>
        <dbReference type="EMBL" id="RFB06182.1"/>
    </source>
</evidence>
<protein>
    <recommendedName>
        <fullName evidence="4">DUF2127 domain-containing protein</fullName>
    </recommendedName>
</protein>
<accession>A0A371RL38</accession>
<comment type="caution">
    <text evidence="2">The sequence shown here is derived from an EMBL/GenBank/DDBJ whole genome shotgun (WGS) entry which is preliminary data.</text>
</comment>
<dbReference type="InParanoid" id="A0A371RL38"/>
<gene>
    <name evidence="2" type="ORF">DX908_13445</name>
</gene>
<evidence type="ECO:0000256" key="1">
    <source>
        <dbReference type="SAM" id="Phobius"/>
    </source>
</evidence>
<evidence type="ECO:0000313" key="3">
    <source>
        <dbReference type="Proteomes" id="UP000264589"/>
    </source>
</evidence>
<reference evidence="2 3" key="1">
    <citation type="submission" date="2018-08" db="EMBL/GenBank/DDBJ databases">
        <title>Parvularcula sp. SM1705, isolated from surface water of the South Sea China.</title>
        <authorList>
            <person name="Sun L."/>
        </authorList>
    </citation>
    <scope>NUCLEOTIDE SEQUENCE [LARGE SCALE GENOMIC DNA]</scope>
    <source>
        <strain evidence="2 3">SM1705</strain>
    </source>
</reference>
<feature type="transmembrane region" description="Helical" evidence="1">
    <location>
        <begin position="47"/>
        <end position="67"/>
    </location>
</feature>
<keyword evidence="1" id="KW-0812">Transmembrane</keyword>
<name>A0A371RL38_9PROT</name>
<sequence length="124" mass="13797">MGVSSLLLTQLAGLIDIEAFYEPLAEIPAFMAKHEDKQIVPFTTGSYLSYIFVMGVCLTAGAAGSLFRRNWGHILIGIYLLMHAALFVNFQTINPKIIHLSVTVVMFIVLLWANRRPANHPTTH</sequence>
<keyword evidence="1" id="KW-1133">Transmembrane helix</keyword>